<evidence type="ECO:0000313" key="2">
    <source>
        <dbReference type="Proteomes" id="UP000006431"/>
    </source>
</evidence>
<dbReference type="RefSeq" id="WP_008340170.1">
    <property type="nucleotide sequence ID" value="NZ_AFRZ01000001.1"/>
</dbReference>
<dbReference type="Proteomes" id="UP000006431">
    <property type="component" value="Unassembled WGS sequence"/>
</dbReference>
<protein>
    <submittedName>
        <fullName evidence="1">Uncharacterized protein</fullName>
    </submittedName>
</protein>
<dbReference type="EMBL" id="AFRZ01000001">
    <property type="protein sequence ID" value="EHP29214.1"/>
    <property type="molecule type" value="Genomic_DNA"/>
</dbReference>
<dbReference type="HOGENOM" id="CLU_2720819_0_0_7"/>
<organism evidence="1 2">
    <name type="scientific">Sulfurimonas gotlandica (strain DSM 19862 / JCM 16533 / GD1)</name>
    <dbReference type="NCBI Taxonomy" id="929558"/>
    <lineage>
        <taxon>Bacteria</taxon>
        <taxon>Pseudomonadati</taxon>
        <taxon>Campylobacterota</taxon>
        <taxon>Epsilonproteobacteria</taxon>
        <taxon>Campylobacterales</taxon>
        <taxon>Sulfurimonadaceae</taxon>
        <taxon>Sulfurimonas</taxon>
    </lineage>
</organism>
<evidence type="ECO:0000313" key="1">
    <source>
        <dbReference type="EMBL" id="EHP29214.1"/>
    </source>
</evidence>
<keyword evidence="2" id="KW-1185">Reference proteome</keyword>
<proteinExistence type="predicted"/>
<reference evidence="1 2" key="1">
    <citation type="journal article" date="2012" name="Proc. Natl. Acad. Sci. U.S.A.">
        <title>Genome and physiology of a model Epsilonproteobacterium responsible for sulfide detoxification in marine oxygen depletion zones.</title>
        <authorList>
            <person name="Grote J."/>
            <person name="Schott T."/>
            <person name="Bruckner C.G."/>
            <person name="Glockner F.O."/>
            <person name="Jost G."/>
            <person name="Teeling H."/>
            <person name="Labrenz M."/>
            <person name="Jurgens K."/>
        </authorList>
    </citation>
    <scope>NUCLEOTIDE SEQUENCE [LARGE SCALE GENOMIC DNA]</scope>
    <source>
        <strain evidence="1 2">GD1</strain>
    </source>
</reference>
<sequence length="72" mass="8145">MLPSKRLQEIIGEELVIDFLRASKVSNAEQVAFGTVDGKNSIPSCKKWWEKNKKEFTKKLFFSNNALTLNAG</sequence>
<accession>B6BP07</accession>
<dbReference type="AlphaFoldDB" id="B6BP07"/>
<dbReference type="PATRIC" id="fig|929558.5.peg.685"/>
<accession>H1FW96</accession>
<name>B6BP07_SULGG</name>
<comment type="caution">
    <text evidence="1">The sequence shown here is derived from an EMBL/GenBank/DDBJ whole genome shotgun (WGS) entry which is preliminary data.</text>
</comment>
<gene>
    <name evidence="1" type="ORF">SMGD1_0687</name>
</gene>